<proteinExistence type="predicted"/>
<protein>
    <submittedName>
        <fullName evidence="2">4-carboxymuconolactone decarboxylase</fullName>
    </submittedName>
</protein>
<dbReference type="Gene3D" id="1.20.1290.10">
    <property type="entry name" value="AhpD-like"/>
    <property type="match status" value="1"/>
</dbReference>
<reference evidence="2 3" key="1">
    <citation type="submission" date="2019-07" db="EMBL/GenBank/DDBJ databases">
        <title>R&amp;d 2014.</title>
        <authorList>
            <person name="Klenk H.-P."/>
        </authorList>
    </citation>
    <scope>NUCLEOTIDE SEQUENCE [LARGE SCALE GENOMIC DNA]</scope>
    <source>
        <strain evidence="2 3">DSM 43194</strain>
    </source>
</reference>
<dbReference type="RefSeq" id="WP_030531454.1">
    <property type="nucleotide sequence ID" value="NZ_JOIJ01000004.1"/>
</dbReference>
<dbReference type="AlphaFoldDB" id="A0A660CGJ2"/>
<evidence type="ECO:0000313" key="2">
    <source>
        <dbReference type="EMBL" id="TWH22668.1"/>
    </source>
</evidence>
<keyword evidence="3" id="KW-1185">Reference proteome</keyword>
<accession>A0A660CGJ2</accession>
<dbReference type="EMBL" id="VLJV01000001">
    <property type="protein sequence ID" value="TWH22668.1"/>
    <property type="molecule type" value="Genomic_DNA"/>
</dbReference>
<dbReference type="PANTHER" id="PTHR33570">
    <property type="entry name" value="4-CARBOXYMUCONOLACTONE DECARBOXYLASE FAMILY PROTEIN"/>
    <property type="match status" value="1"/>
</dbReference>
<sequence length="132" mass="14733">MLRDEEFELGRDLRRRMFGTAGADDQIESTTELTDKLQEIVTRNVFGDIWQRPELDTRTRSMLTLAMLVALGRTHEVRIHLRGALANGVTPEEIREIMLHSSLYCGIPAAVDGIRTAGEIFAEDGVTFGNAS</sequence>
<organism evidence="2 3">
    <name type="scientific">Prauserella rugosa</name>
    <dbReference type="NCBI Taxonomy" id="43354"/>
    <lineage>
        <taxon>Bacteria</taxon>
        <taxon>Bacillati</taxon>
        <taxon>Actinomycetota</taxon>
        <taxon>Actinomycetes</taxon>
        <taxon>Pseudonocardiales</taxon>
        <taxon>Pseudonocardiaceae</taxon>
        <taxon>Prauserella</taxon>
    </lineage>
</organism>
<gene>
    <name evidence="2" type="ORF">JD82_04558</name>
</gene>
<dbReference type="InterPro" id="IPR003779">
    <property type="entry name" value="CMD-like"/>
</dbReference>
<dbReference type="InterPro" id="IPR052512">
    <property type="entry name" value="4CMD/NDH-1_regulator"/>
</dbReference>
<dbReference type="SUPFAM" id="SSF69118">
    <property type="entry name" value="AhpD-like"/>
    <property type="match status" value="1"/>
</dbReference>
<feature type="domain" description="Carboxymuconolactone decarboxylase-like" evidence="1">
    <location>
        <begin position="37"/>
        <end position="115"/>
    </location>
</feature>
<dbReference type="Proteomes" id="UP000317303">
    <property type="component" value="Unassembled WGS sequence"/>
</dbReference>
<evidence type="ECO:0000259" key="1">
    <source>
        <dbReference type="Pfam" id="PF02627"/>
    </source>
</evidence>
<comment type="caution">
    <text evidence="2">The sequence shown here is derived from an EMBL/GenBank/DDBJ whole genome shotgun (WGS) entry which is preliminary data.</text>
</comment>
<dbReference type="GO" id="GO:0051920">
    <property type="term" value="F:peroxiredoxin activity"/>
    <property type="evidence" value="ECO:0007669"/>
    <property type="project" value="InterPro"/>
</dbReference>
<dbReference type="InterPro" id="IPR029032">
    <property type="entry name" value="AhpD-like"/>
</dbReference>
<dbReference type="Pfam" id="PF02627">
    <property type="entry name" value="CMD"/>
    <property type="match status" value="1"/>
</dbReference>
<evidence type="ECO:0000313" key="3">
    <source>
        <dbReference type="Proteomes" id="UP000317303"/>
    </source>
</evidence>
<name>A0A660CGJ2_9PSEU</name>
<dbReference type="PANTHER" id="PTHR33570:SF2">
    <property type="entry name" value="CARBOXYMUCONOLACTONE DECARBOXYLASE-LIKE DOMAIN-CONTAINING PROTEIN"/>
    <property type="match status" value="1"/>
</dbReference>